<proteinExistence type="predicted"/>
<evidence type="ECO:0000259" key="1">
    <source>
        <dbReference type="PROSITE" id="PS51053"/>
    </source>
</evidence>
<dbReference type="InterPro" id="IPR009263">
    <property type="entry name" value="SERTA_dom"/>
</dbReference>
<feature type="domain" description="SERTA" evidence="1">
    <location>
        <begin position="237"/>
        <end position="284"/>
    </location>
</feature>
<sequence length="486" mass="53614">MSESIKNIAIFGATGMTGLVTLPLAVAAGYNVTVLVRDPVRLPAEHKACRVVVGDVLNKEDVKKTMHGQDAVIIILGTRSDLRPTTMMSEGTRNILDAMNARGIRKVVGCMSAFLLWDRSKVPPRLLPVTEDHDRMYMMLKESGLDFVAVMPPHIDDTLPLTEKYTVTENMLKGRVISKYDLGHFFVKCLSISDWDRKTVGLRSTANYVWSRGMMISKGQKRKLHDDVVGGMRSATWESQRQSVLAISLHKYHHGQELVEPSLRRSVLIANTLQQILLENKPPYGLVNLAGPVPSMVPSNPCIHRESGLGVVNSASGVEDMEEVWMSSESDFSLSAAVSSILKELDLTVDGGPGPQAPQRTPFMSIENLPGDLGLKQAPTGHWSSEWRPEGSRTSEGVAFGSVEEVMRSSYLQDVKLDELFHDIDTSVFDREMGVRALSSAASDELLKYLPPLSSVPSTSPSPFSLNQSFRDLNELEHIMEILVES</sequence>
<dbReference type="InterPro" id="IPR051606">
    <property type="entry name" value="Polyketide_Oxido-like"/>
</dbReference>
<keyword evidence="3" id="KW-1185">Reference proteome</keyword>
<dbReference type="Gene3D" id="3.40.50.720">
    <property type="entry name" value="NAD(P)-binding Rossmann-like Domain"/>
    <property type="match status" value="1"/>
</dbReference>
<reference evidence="2 3" key="1">
    <citation type="submission" date="2021-04" db="EMBL/GenBank/DDBJ databases">
        <authorList>
            <person name="De Guttry C."/>
            <person name="Zahm M."/>
            <person name="Klopp C."/>
            <person name="Cabau C."/>
            <person name="Louis A."/>
            <person name="Berthelot C."/>
            <person name="Parey E."/>
            <person name="Roest Crollius H."/>
            <person name="Montfort J."/>
            <person name="Robinson-Rechavi M."/>
            <person name="Bucao C."/>
            <person name="Bouchez O."/>
            <person name="Gislard M."/>
            <person name="Lluch J."/>
            <person name="Milhes M."/>
            <person name="Lampietro C."/>
            <person name="Lopez Roques C."/>
            <person name="Donnadieu C."/>
            <person name="Braasch I."/>
            <person name="Desvignes T."/>
            <person name="Postlethwait J."/>
            <person name="Bobe J."/>
            <person name="Wedekind C."/>
            <person name="Guiguen Y."/>
        </authorList>
    </citation>
    <scope>NUCLEOTIDE SEQUENCE [LARGE SCALE GENOMIC DNA]</scope>
    <source>
        <strain evidence="2">Cs_M1</strain>
        <tissue evidence="2">Blood</tissue>
    </source>
</reference>
<dbReference type="PANTHER" id="PTHR43355">
    <property type="entry name" value="FLAVIN REDUCTASE (NADPH)"/>
    <property type="match status" value="1"/>
</dbReference>
<organism evidence="2 3">
    <name type="scientific">Coregonus suidteri</name>
    <dbReference type="NCBI Taxonomy" id="861788"/>
    <lineage>
        <taxon>Eukaryota</taxon>
        <taxon>Metazoa</taxon>
        <taxon>Chordata</taxon>
        <taxon>Craniata</taxon>
        <taxon>Vertebrata</taxon>
        <taxon>Euteleostomi</taxon>
        <taxon>Actinopterygii</taxon>
        <taxon>Neopterygii</taxon>
        <taxon>Teleostei</taxon>
        <taxon>Protacanthopterygii</taxon>
        <taxon>Salmoniformes</taxon>
        <taxon>Salmonidae</taxon>
        <taxon>Coregoninae</taxon>
        <taxon>Coregonus</taxon>
    </lineage>
</organism>
<gene>
    <name evidence="2" type="ORF">J4Q44_G00386120</name>
</gene>
<dbReference type="CDD" id="cd05244">
    <property type="entry name" value="BVR-B_like_SDR_a"/>
    <property type="match status" value="1"/>
</dbReference>
<evidence type="ECO:0000313" key="3">
    <source>
        <dbReference type="Proteomes" id="UP001356427"/>
    </source>
</evidence>
<dbReference type="InterPro" id="IPR016040">
    <property type="entry name" value="NAD(P)-bd_dom"/>
</dbReference>
<dbReference type="Pfam" id="PF06031">
    <property type="entry name" value="SERTA"/>
    <property type="match status" value="1"/>
</dbReference>
<dbReference type="GO" id="GO:0004074">
    <property type="term" value="F:biliverdin reductase [NAD(P)H] activity"/>
    <property type="evidence" value="ECO:0007669"/>
    <property type="project" value="TreeGrafter"/>
</dbReference>
<accession>A0AAN8QC91</accession>
<dbReference type="EMBL" id="JAGTTL010000120">
    <property type="protein sequence ID" value="KAK6290988.1"/>
    <property type="molecule type" value="Genomic_DNA"/>
</dbReference>
<protein>
    <recommendedName>
        <fullName evidence="1">SERTA domain-containing protein</fullName>
    </recommendedName>
</protein>
<dbReference type="PANTHER" id="PTHR43355:SF2">
    <property type="entry name" value="FLAVIN REDUCTASE (NADPH)"/>
    <property type="match status" value="1"/>
</dbReference>
<dbReference type="Pfam" id="PF13460">
    <property type="entry name" value="NAD_binding_10"/>
    <property type="match status" value="1"/>
</dbReference>
<comment type="caution">
    <text evidence="2">The sequence shown here is derived from an EMBL/GenBank/DDBJ whole genome shotgun (WGS) entry which is preliminary data.</text>
</comment>
<dbReference type="GO" id="GO:0042602">
    <property type="term" value="F:riboflavin reductase (NADPH) activity"/>
    <property type="evidence" value="ECO:0007669"/>
    <property type="project" value="TreeGrafter"/>
</dbReference>
<dbReference type="SUPFAM" id="SSF51735">
    <property type="entry name" value="NAD(P)-binding Rossmann-fold domains"/>
    <property type="match status" value="1"/>
</dbReference>
<dbReference type="Proteomes" id="UP001356427">
    <property type="component" value="Unassembled WGS sequence"/>
</dbReference>
<dbReference type="AlphaFoldDB" id="A0AAN8QC91"/>
<dbReference type="InterPro" id="IPR036291">
    <property type="entry name" value="NAD(P)-bd_dom_sf"/>
</dbReference>
<evidence type="ECO:0000313" key="2">
    <source>
        <dbReference type="EMBL" id="KAK6290988.1"/>
    </source>
</evidence>
<dbReference type="PROSITE" id="PS51053">
    <property type="entry name" value="SERTA"/>
    <property type="match status" value="1"/>
</dbReference>
<name>A0AAN8QC91_9TELE</name>